<reference evidence="3 4" key="1">
    <citation type="submission" date="2019-08" db="EMBL/GenBank/DDBJ databases">
        <title>Genome of Luteibaculum oceani JCM 18817.</title>
        <authorList>
            <person name="Bowman J.P."/>
        </authorList>
    </citation>
    <scope>NUCLEOTIDE SEQUENCE [LARGE SCALE GENOMIC DNA]</scope>
    <source>
        <strain evidence="3 4">JCM 18817</strain>
    </source>
</reference>
<feature type="transmembrane region" description="Helical" evidence="1">
    <location>
        <begin position="217"/>
        <end position="235"/>
    </location>
</feature>
<gene>
    <name evidence="3" type="ORF">FRX97_11840</name>
</gene>
<keyword evidence="1" id="KW-1133">Transmembrane helix</keyword>
<dbReference type="EMBL" id="VORB01000013">
    <property type="protein sequence ID" value="TXC75600.1"/>
    <property type="molecule type" value="Genomic_DNA"/>
</dbReference>
<evidence type="ECO:0008006" key="5">
    <source>
        <dbReference type="Google" id="ProtNLM"/>
    </source>
</evidence>
<keyword evidence="1" id="KW-0812">Transmembrane</keyword>
<feature type="chain" id="PRO_5022946768" description="RING-type E3 ubiquitin transferase" evidence="2">
    <location>
        <begin position="22"/>
        <end position="242"/>
    </location>
</feature>
<dbReference type="RefSeq" id="WP_147015437.1">
    <property type="nucleotide sequence ID" value="NZ_VORB01000013.1"/>
</dbReference>
<protein>
    <recommendedName>
        <fullName evidence="5">RING-type E3 ubiquitin transferase</fullName>
    </recommendedName>
</protein>
<name>A0A5C6USF6_9FLAO</name>
<dbReference type="PROSITE" id="PS51257">
    <property type="entry name" value="PROKAR_LIPOPROTEIN"/>
    <property type="match status" value="1"/>
</dbReference>
<feature type="signal peptide" evidence="2">
    <location>
        <begin position="1"/>
        <end position="21"/>
    </location>
</feature>
<evidence type="ECO:0000313" key="3">
    <source>
        <dbReference type="EMBL" id="TXC75600.1"/>
    </source>
</evidence>
<dbReference type="AlphaFoldDB" id="A0A5C6USF6"/>
<evidence type="ECO:0000256" key="1">
    <source>
        <dbReference type="SAM" id="Phobius"/>
    </source>
</evidence>
<keyword evidence="2" id="KW-0732">Signal</keyword>
<keyword evidence="1" id="KW-0472">Membrane</keyword>
<dbReference type="Proteomes" id="UP000321168">
    <property type="component" value="Unassembled WGS sequence"/>
</dbReference>
<evidence type="ECO:0000256" key="2">
    <source>
        <dbReference type="SAM" id="SignalP"/>
    </source>
</evidence>
<accession>A0A5C6USF6</accession>
<keyword evidence="4" id="KW-1185">Reference proteome</keyword>
<comment type="caution">
    <text evidence="3">The sequence shown here is derived from an EMBL/GenBank/DDBJ whole genome shotgun (WGS) entry which is preliminary data.</text>
</comment>
<organism evidence="3 4">
    <name type="scientific">Luteibaculum oceani</name>
    <dbReference type="NCBI Taxonomy" id="1294296"/>
    <lineage>
        <taxon>Bacteria</taxon>
        <taxon>Pseudomonadati</taxon>
        <taxon>Bacteroidota</taxon>
        <taxon>Flavobacteriia</taxon>
        <taxon>Flavobacteriales</taxon>
        <taxon>Luteibaculaceae</taxon>
        <taxon>Luteibaculum</taxon>
    </lineage>
</organism>
<sequence length="242" mass="27488">MKLFNCLFIVILLATSCSTTDSLMVLKNQSGPLVVSKLVMHNTTADTCYEVKDWTVSRDSISGDFQGFGCQKHKQSFYQYRNTGTNRSEIHLYPSSSWMKTQEDSVSSILMRNLKGVHILIPERDYILQRSQIYSLLNREFWVFSPTSEYAWRIMQPKISLEGISGTPVKLLPSHRTSSKYFSAFLREGELKPNEMPVPLEQFNNIGTKVYDYRKTFLGVAGVSAAGILLLIIAMDENESSL</sequence>
<proteinExistence type="predicted"/>
<evidence type="ECO:0000313" key="4">
    <source>
        <dbReference type="Proteomes" id="UP000321168"/>
    </source>
</evidence>